<dbReference type="InterPro" id="IPR051167">
    <property type="entry name" value="Prolyl_oligopep/macrocyclase"/>
</dbReference>
<evidence type="ECO:0000256" key="5">
    <source>
        <dbReference type="ARBA" id="ARBA00022801"/>
    </source>
</evidence>
<feature type="domain" description="Peptidase S9A N-terminal" evidence="8">
    <location>
        <begin position="33"/>
        <end position="445"/>
    </location>
</feature>
<evidence type="ECO:0000256" key="3">
    <source>
        <dbReference type="ARBA" id="ARBA00011897"/>
    </source>
</evidence>
<keyword evidence="6" id="KW-0720">Serine protease</keyword>
<dbReference type="EC" id="3.4.21.26" evidence="3"/>
<dbReference type="InterPro" id="IPR023302">
    <property type="entry name" value="Pept_S9A_N"/>
</dbReference>
<dbReference type="SUPFAM" id="SSF50993">
    <property type="entry name" value="Peptidase/esterase 'gauge' domain"/>
    <property type="match status" value="1"/>
</dbReference>
<gene>
    <name evidence="9" type="primary">f1pep1</name>
    <name evidence="9" type="ORF">Pla144_35530</name>
</gene>
<feature type="domain" description="Peptidase S9 prolyl oligopeptidase catalytic" evidence="7">
    <location>
        <begin position="503"/>
        <end position="717"/>
    </location>
</feature>
<dbReference type="PROSITE" id="PS00708">
    <property type="entry name" value="PRO_ENDOPEP_SER"/>
    <property type="match status" value="1"/>
</dbReference>
<dbReference type="Gene3D" id="3.40.50.1820">
    <property type="entry name" value="alpha/beta hydrolase"/>
    <property type="match status" value="1"/>
</dbReference>
<evidence type="ECO:0000256" key="2">
    <source>
        <dbReference type="ARBA" id="ARBA00005228"/>
    </source>
</evidence>
<reference evidence="9 10" key="1">
    <citation type="submission" date="2019-02" db="EMBL/GenBank/DDBJ databases">
        <title>Deep-cultivation of Planctomycetes and their phenomic and genomic characterization uncovers novel biology.</title>
        <authorList>
            <person name="Wiegand S."/>
            <person name="Jogler M."/>
            <person name="Boedeker C."/>
            <person name="Pinto D."/>
            <person name="Vollmers J."/>
            <person name="Rivas-Marin E."/>
            <person name="Kohn T."/>
            <person name="Peeters S.H."/>
            <person name="Heuer A."/>
            <person name="Rast P."/>
            <person name="Oberbeckmann S."/>
            <person name="Bunk B."/>
            <person name="Jeske O."/>
            <person name="Meyerdierks A."/>
            <person name="Storesund J.E."/>
            <person name="Kallscheuer N."/>
            <person name="Luecker S."/>
            <person name="Lage O.M."/>
            <person name="Pohl T."/>
            <person name="Merkel B.J."/>
            <person name="Hornburger P."/>
            <person name="Mueller R.-W."/>
            <person name="Bruemmer F."/>
            <person name="Labrenz M."/>
            <person name="Spormann A.M."/>
            <person name="Op Den Camp H."/>
            <person name="Overmann J."/>
            <person name="Amann R."/>
            <person name="Jetten M.S.M."/>
            <person name="Mascher T."/>
            <person name="Medema M.H."/>
            <person name="Devos D.P."/>
            <person name="Kaster A.-K."/>
            <person name="Ovreas L."/>
            <person name="Rohde M."/>
            <person name="Galperin M.Y."/>
            <person name="Jogler C."/>
        </authorList>
    </citation>
    <scope>NUCLEOTIDE SEQUENCE [LARGE SCALE GENOMIC DNA]</scope>
    <source>
        <strain evidence="9 10">Pla144</strain>
    </source>
</reference>
<keyword evidence="4" id="KW-0645">Protease</keyword>
<dbReference type="PRINTS" id="PR00862">
    <property type="entry name" value="PROLIGOPTASE"/>
</dbReference>
<dbReference type="InterPro" id="IPR002470">
    <property type="entry name" value="Peptidase_S9A"/>
</dbReference>
<keyword evidence="10" id="KW-1185">Reference proteome</keyword>
<dbReference type="FunFam" id="3.40.50.1820:FF:000005">
    <property type="entry name" value="Prolyl endopeptidase"/>
    <property type="match status" value="1"/>
</dbReference>
<dbReference type="GO" id="GO:0005829">
    <property type="term" value="C:cytosol"/>
    <property type="evidence" value="ECO:0007669"/>
    <property type="project" value="TreeGrafter"/>
</dbReference>
<evidence type="ECO:0000256" key="4">
    <source>
        <dbReference type="ARBA" id="ARBA00022670"/>
    </source>
</evidence>
<evidence type="ECO:0000259" key="7">
    <source>
        <dbReference type="Pfam" id="PF00326"/>
    </source>
</evidence>
<sequence length="721" mass="80579">MECLRNAVIVAMVASSWVVVDISNAKESRLVYPDARRGDQVDTFHGVDVPDPYRWMEEDVRTSEEVADWVAAENIITRKYLDGIPERGAIEERLTKLWNFERFSVPTKTAGKYFFLKNDGLQNQAVLYVADTDDGAGRVLIDPNQWSEDGTISLGFMAESDDAKHLAYGRKDAGSDWSTIYVMDISTGEQLPDKLEWTRWGGIQWNAVGTGFFYTRYPEPKAEEQHQALAINPAIYFHQLGDSQSEDTLVYKRPDEPTWSFEIRRSDDNQFLVLMISRSTDPQNQVFFRRVNDSLDAPFRPLVEDFENQFWFLGNVDEQLYFLTDLEAPTKRVVALDVDSLEGGKSIREQMTEIVPATEATLEGVTLFEDQIVAKYLKDVVSQVMAFELDGTPMHAIGLPGIGSADGFSGRQSDSVTFFSFTSYVAPASIFRLDLETGKSTLIRQPEVEFDRSLFESRQAFYTSKDGTRVPIIVSHRKGLEHNGQLPTLLYGYGGFDISLSPYFSVAYATWMEMGGVVAVPNLRGGGEYGEAWHQAGKKLKKQNVFDDFIAAADWLISEKYTSMPKLAIMGGSNGGLLVGAALTQRPDLFGACLPAVGVLDMLRYQNFTAGHFWRDEYGTVDDPDEFRALLAYSPYHNVRPGTEYPATMILTADTDDRVVPMHSFKFGAALQSAQAGPAPILMRIETRAGHGAGTPTTKKIEETADCWAFLWKNLGMSAGE</sequence>
<dbReference type="InterPro" id="IPR029058">
    <property type="entry name" value="AB_hydrolase_fold"/>
</dbReference>
<dbReference type="SUPFAM" id="SSF53474">
    <property type="entry name" value="alpha/beta-Hydrolases"/>
    <property type="match status" value="1"/>
</dbReference>
<comment type="similarity">
    <text evidence="2">Belongs to the peptidase S9A family.</text>
</comment>
<accession>A0A5C6CM79</accession>
<evidence type="ECO:0000256" key="1">
    <source>
        <dbReference type="ARBA" id="ARBA00001070"/>
    </source>
</evidence>
<dbReference type="InterPro" id="IPR001375">
    <property type="entry name" value="Peptidase_S9_cat"/>
</dbReference>
<dbReference type="GO" id="GO:0004252">
    <property type="term" value="F:serine-type endopeptidase activity"/>
    <property type="evidence" value="ECO:0007669"/>
    <property type="project" value="UniProtKB-EC"/>
</dbReference>
<dbReference type="Gene3D" id="2.130.10.120">
    <property type="entry name" value="Prolyl oligopeptidase, N-terminal domain"/>
    <property type="match status" value="1"/>
</dbReference>
<protein>
    <recommendedName>
        <fullName evidence="3">prolyl oligopeptidase</fullName>
        <ecNumber evidence="3">3.4.21.26</ecNumber>
    </recommendedName>
</protein>
<dbReference type="EMBL" id="SJPS01000005">
    <property type="protein sequence ID" value="TWU24667.1"/>
    <property type="molecule type" value="Genomic_DNA"/>
</dbReference>
<evidence type="ECO:0000256" key="6">
    <source>
        <dbReference type="ARBA" id="ARBA00022825"/>
    </source>
</evidence>
<evidence type="ECO:0000313" key="9">
    <source>
        <dbReference type="EMBL" id="TWU24667.1"/>
    </source>
</evidence>
<dbReference type="Pfam" id="PF00326">
    <property type="entry name" value="Peptidase_S9"/>
    <property type="match status" value="1"/>
</dbReference>
<dbReference type="GO" id="GO:0006508">
    <property type="term" value="P:proteolysis"/>
    <property type="evidence" value="ECO:0007669"/>
    <property type="project" value="UniProtKB-KW"/>
</dbReference>
<name>A0A5C6CM79_9BACT</name>
<keyword evidence="5 9" id="KW-0378">Hydrolase</keyword>
<dbReference type="Proteomes" id="UP000318437">
    <property type="component" value="Unassembled WGS sequence"/>
</dbReference>
<comment type="caution">
    <text evidence="9">The sequence shown here is derived from an EMBL/GenBank/DDBJ whole genome shotgun (WGS) entry which is preliminary data.</text>
</comment>
<dbReference type="AlphaFoldDB" id="A0A5C6CM79"/>
<organism evidence="9 10">
    <name type="scientific">Bythopirellula polymerisocia</name>
    <dbReference type="NCBI Taxonomy" id="2528003"/>
    <lineage>
        <taxon>Bacteria</taxon>
        <taxon>Pseudomonadati</taxon>
        <taxon>Planctomycetota</taxon>
        <taxon>Planctomycetia</taxon>
        <taxon>Pirellulales</taxon>
        <taxon>Lacipirellulaceae</taxon>
        <taxon>Bythopirellula</taxon>
    </lineage>
</organism>
<evidence type="ECO:0000313" key="10">
    <source>
        <dbReference type="Proteomes" id="UP000318437"/>
    </source>
</evidence>
<dbReference type="PANTHER" id="PTHR42881:SF2">
    <property type="entry name" value="PROLYL ENDOPEPTIDASE"/>
    <property type="match status" value="1"/>
</dbReference>
<dbReference type="RefSeq" id="WP_146451892.1">
    <property type="nucleotide sequence ID" value="NZ_SJPS01000005.1"/>
</dbReference>
<dbReference type="PANTHER" id="PTHR42881">
    <property type="entry name" value="PROLYL ENDOPEPTIDASE"/>
    <property type="match status" value="1"/>
</dbReference>
<dbReference type="GO" id="GO:0070012">
    <property type="term" value="F:oligopeptidase activity"/>
    <property type="evidence" value="ECO:0007669"/>
    <property type="project" value="TreeGrafter"/>
</dbReference>
<dbReference type="OrthoDB" id="9801421at2"/>
<dbReference type="InterPro" id="IPR002471">
    <property type="entry name" value="Pept_S9_AS"/>
</dbReference>
<evidence type="ECO:0000259" key="8">
    <source>
        <dbReference type="Pfam" id="PF02897"/>
    </source>
</evidence>
<dbReference type="Pfam" id="PF02897">
    <property type="entry name" value="Peptidase_S9_N"/>
    <property type="match status" value="1"/>
</dbReference>
<comment type="catalytic activity">
    <reaction evidence="1">
        <text>Hydrolysis of Pro-|-Xaa &gt;&gt; Ala-|-Xaa in oligopeptides.</text>
        <dbReference type="EC" id="3.4.21.26"/>
    </reaction>
</comment>
<proteinExistence type="inferred from homology"/>